<evidence type="ECO:0000313" key="3">
    <source>
        <dbReference type="Proteomes" id="UP000297983"/>
    </source>
</evidence>
<dbReference type="Pfam" id="PF09407">
    <property type="entry name" value="AbiEi_1"/>
    <property type="match status" value="1"/>
</dbReference>
<organism evidence="2 3">
    <name type="scientific">Cryobacterium gelidum</name>
    <dbReference type="NCBI Taxonomy" id="1259164"/>
    <lineage>
        <taxon>Bacteria</taxon>
        <taxon>Bacillati</taxon>
        <taxon>Actinomycetota</taxon>
        <taxon>Actinomycetes</taxon>
        <taxon>Micrococcales</taxon>
        <taxon>Microbacteriaceae</taxon>
        <taxon>Cryobacterium</taxon>
    </lineage>
</organism>
<sequence>MHLRCVTALSTDPGSLGSLDLVQRNSGGMAQHWGRAFTLSDLPLAELCGARLDGQVFQVADSWCVIDEIDGCSNRALAASQLVPPRAIAEQLTAAWIYGVAPEPRRHQFCVLIGARTTALWSPRVRVREIVRTPDDVRTISGVRVTTPLRTAVDLARYTPTSIATFNLTALLARLLHYGEFPDVSTAVSLCKRGSPAHSTNAVARFAAVSVALSALRQQSEPGSTTNVG</sequence>
<evidence type="ECO:0000259" key="1">
    <source>
        <dbReference type="Pfam" id="PF09407"/>
    </source>
</evidence>
<reference evidence="2 3" key="1">
    <citation type="submission" date="2019-03" db="EMBL/GenBank/DDBJ databases">
        <title>Genomics of glacier-inhabiting Cryobacterium strains.</title>
        <authorList>
            <person name="Liu Q."/>
            <person name="Xin Y.-H."/>
        </authorList>
    </citation>
    <scope>NUCLEOTIDE SEQUENCE [LARGE SCALE GENOMIC DNA]</scope>
    <source>
        <strain evidence="2 3">Hz16</strain>
    </source>
</reference>
<accession>A0A4R9ATS3</accession>
<keyword evidence="3" id="KW-1185">Reference proteome</keyword>
<name>A0A4R9ATS3_9MICO</name>
<dbReference type="AlphaFoldDB" id="A0A4R9ATS3"/>
<evidence type="ECO:0000313" key="2">
    <source>
        <dbReference type="EMBL" id="TFD69554.1"/>
    </source>
</evidence>
<dbReference type="InterPro" id="IPR018547">
    <property type="entry name" value="AbiEi_C"/>
</dbReference>
<gene>
    <name evidence="2" type="ORF">E3T50_12370</name>
</gene>
<comment type="caution">
    <text evidence="2">The sequence shown here is derived from an EMBL/GenBank/DDBJ whole genome shotgun (WGS) entry which is preliminary data.</text>
</comment>
<dbReference type="Proteomes" id="UP000297983">
    <property type="component" value="Unassembled WGS sequence"/>
</dbReference>
<feature type="domain" description="AbiEi antitoxin C-terminal" evidence="1">
    <location>
        <begin position="88"/>
        <end position="177"/>
    </location>
</feature>
<proteinExistence type="predicted"/>
<dbReference type="EMBL" id="SOHL01000023">
    <property type="protein sequence ID" value="TFD69554.1"/>
    <property type="molecule type" value="Genomic_DNA"/>
</dbReference>
<protein>
    <recommendedName>
        <fullName evidence="1">AbiEi antitoxin C-terminal domain-containing protein</fullName>
    </recommendedName>
</protein>